<reference evidence="3 4" key="1">
    <citation type="submission" date="2015-12" db="EMBL/GenBank/DDBJ databases">
        <title>Complete genome of Lacimicrobium alkaliphilum KCTC 32984.</title>
        <authorList>
            <person name="Kim S.-G."/>
            <person name="Lee Y.-J."/>
        </authorList>
    </citation>
    <scope>NUCLEOTIDE SEQUENCE [LARGE SCALE GENOMIC DNA]</scope>
    <source>
        <strain evidence="3 4">YelD216</strain>
    </source>
</reference>
<comment type="similarity">
    <text evidence="1">Belongs to the 4-hydroxybenzoyl-CoA thioesterase family.</text>
</comment>
<dbReference type="CDD" id="cd00586">
    <property type="entry name" value="4HBT"/>
    <property type="match status" value="1"/>
</dbReference>
<evidence type="ECO:0000313" key="4">
    <source>
        <dbReference type="Proteomes" id="UP000068447"/>
    </source>
</evidence>
<dbReference type="Gene3D" id="3.10.129.10">
    <property type="entry name" value="Hotdog Thioesterase"/>
    <property type="match status" value="1"/>
</dbReference>
<sequence length="132" mass="15329">MLTEKFKVRFYETDALKHVSNTVLAGWFEAAREPVFRMFTPDMDLDNWPLILAGYKIDFLRQIYFGHDVEVRTGIKRIGNSSFEVIQQVWQQGEKAAEGVTTMVHFDYHQQKSAPIPEDVSEQLQTLMVTDD</sequence>
<dbReference type="PANTHER" id="PTHR31793:SF27">
    <property type="entry name" value="NOVEL THIOESTERASE SUPERFAMILY DOMAIN AND SAPOSIN A-TYPE DOMAIN CONTAINING PROTEIN (0610012H03RIK)"/>
    <property type="match status" value="1"/>
</dbReference>
<dbReference type="Pfam" id="PF13279">
    <property type="entry name" value="4HBT_2"/>
    <property type="match status" value="1"/>
</dbReference>
<dbReference type="STRING" id="1526571.AT746_01155"/>
<evidence type="ECO:0000313" key="3">
    <source>
        <dbReference type="EMBL" id="ALS97021.1"/>
    </source>
</evidence>
<dbReference type="RefSeq" id="WP_062475269.1">
    <property type="nucleotide sequence ID" value="NZ_CP013650.1"/>
</dbReference>
<dbReference type="PANTHER" id="PTHR31793">
    <property type="entry name" value="4-HYDROXYBENZOYL-COA THIOESTERASE FAMILY MEMBER"/>
    <property type="match status" value="1"/>
</dbReference>
<gene>
    <name evidence="3" type="ORF">AT746_01155</name>
</gene>
<keyword evidence="2" id="KW-0378">Hydrolase</keyword>
<dbReference type="AlphaFoldDB" id="A0A0U2PDC2"/>
<evidence type="ECO:0000256" key="1">
    <source>
        <dbReference type="ARBA" id="ARBA00005953"/>
    </source>
</evidence>
<dbReference type="SUPFAM" id="SSF54637">
    <property type="entry name" value="Thioesterase/thiol ester dehydrase-isomerase"/>
    <property type="match status" value="1"/>
</dbReference>
<proteinExistence type="inferred from homology"/>
<organism evidence="3 4">
    <name type="scientific">Lacimicrobium alkaliphilum</name>
    <dbReference type="NCBI Taxonomy" id="1526571"/>
    <lineage>
        <taxon>Bacteria</taxon>
        <taxon>Pseudomonadati</taxon>
        <taxon>Pseudomonadota</taxon>
        <taxon>Gammaproteobacteria</taxon>
        <taxon>Alteromonadales</taxon>
        <taxon>Alteromonadaceae</taxon>
        <taxon>Lacimicrobium</taxon>
    </lineage>
</organism>
<dbReference type="EMBL" id="CP013650">
    <property type="protein sequence ID" value="ALS97021.1"/>
    <property type="molecule type" value="Genomic_DNA"/>
</dbReference>
<dbReference type="Proteomes" id="UP000068447">
    <property type="component" value="Chromosome"/>
</dbReference>
<keyword evidence="4" id="KW-1185">Reference proteome</keyword>
<dbReference type="GO" id="GO:0047617">
    <property type="term" value="F:fatty acyl-CoA hydrolase activity"/>
    <property type="evidence" value="ECO:0007669"/>
    <property type="project" value="TreeGrafter"/>
</dbReference>
<name>A0A0U2PDC2_9ALTE</name>
<dbReference type="OrthoDB" id="9799036at2"/>
<dbReference type="KEGG" id="lal:AT746_01155"/>
<protein>
    <submittedName>
        <fullName evidence="3">Thioesterase</fullName>
    </submittedName>
</protein>
<dbReference type="InterPro" id="IPR029069">
    <property type="entry name" value="HotDog_dom_sf"/>
</dbReference>
<evidence type="ECO:0000256" key="2">
    <source>
        <dbReference type="ARBA" id="ARBA00022801"/>
    </source>
</evidence>
<dbReference type="InterPro" id="IPR050563">
    <property type="entry name" value="4-hydroxybenzoyl-CoA_TE"/>
</dbReference>
<accession>A0A0U2PDC2</accession>